<dbReference type="GO" id="GO:0000774">
    <property type="term" value="F:adenyl-nucleotide exchange factor activity"/>
    <property type="evidence" value="ECO:0007669"/>
    <property type="project" value="TreeGrafter"/>
</dbReference>
<proteinExistence type="predicted"/>
<dbReference type="InterPro" id="IPR011989">
    <property type="entry name" value="ARM-like"/>
</dbReference>
<keyword evidence="3" id="KW-1185">Reference proteome</keyword>
<feature type="compositionally biased region" description="Basic residues" evidence="1">
    <location>
        <begin position="134"/>
        <end position="153"/>
    </location>
</feature>
<dbReference type="OrthoDB" id="10250458at2759"/>
<feature type="region of interest" description="Disordered" evidence="1">
    <location>
        <begin position="277"/>
        <end position="397"/>
    </location>
</feature>
<organism evidence="2 3">
    <name type="scientific">Ancylostoma caninum</name>
    <name type="common">Dog hookworm</name>
    <dbReference type="NCBI Taxonomy" id="29170"/>
    <lineage>
        <taxon>Eukaryota</taxon>
        <taxon>Metazoa</taxon>
        <taxon>Ecdysozoa</taxon>
        <taxon>Nematoda</taxon>
        <taxon>Chromadorea</taxon>
        <taxon>Rhabditida</taxon>
        <taxon>Rhabditina</taxon>
        <taxon>Rhabditomorpha</taxon>
        <taxon>Strongyloidea</taxon>
        <taxon>Ancylostomatidae</taxon>
        <taxon>Ancylostomatinae</taxon>
        <taxon>Ancylostoma</taxon>
    </lineage>
</organism>
<dbReference type="GO" id="GO:0005783">
    <property type="term" value="C:endoplasmic reticulum"/>
    <property type="evidence" value="ECO:0007669"/>
    <property type="project" value="TreeGrafter"/>
</dbReference>
<dbReference type="AlphaFoldDB" id="A0A368H0Y6"/>
<comment type="caution">
    <text evidence="2">The sequence shown here is derived from an EMBL/GenBank/DDBJ whole genome shotgun (WGS) entry which is preliminary data.</text>
</comment>
<dbReference type="InterPro" id="IPR016024">
    <property type="entry name" value="ARM-type_fold"/>
</dbReference>
<feature type="compositionally biased region" description="Basic and acidic residues" evidence="1">
    <location>
        <begin position="154"/>
        <end position="173"/>
    </location>
</feature>
<dbReference type="InterPro" id="IPR050693">
    <property type="entry name" value="Hsp70_NEF-Inhibitors"/>
</dbReference>
<protein>
    <submittedName>
        <fullName evidence="2">Uncharacterized protein</fullName>
    </submittedName>
</protein>
<feature type="compositionally biased region" description="Polar residues" evidence="1">
    <location>
        <begin position="373"/>
        <end position="397"/>
    </location>
</feature>
<feature type="compositionally biased region" description="Basic and acidic residues" evidence="1">
    <location>
        <begin position="77"/>
        <end position="87"/>
    </location>
</feature>
<feature type="compositionally biased region" description="Polar residues" evidence="1">
    <location>
        <begin position="237"/>
        <end position="252"/>
    </location>
</feature>
<evidence type="ECO:0000313" key="2">
    <source>
        <dbReference type="EMBL" id="RCN48925.1"/>
    </source>
</evidence>
<dbReference type="EMBL" id="JOJR01000041">
    <property type="protein sequence ID" value="RCN48925.1"/>
    <property type="molecule type" value="Genomic_DNA"/>
</dbReference>
<dbReference type="Gene3D" id="1.25.10.10">
    <property type="entry name" value="Leucine-rich Repeat Variant"/>
    <property type="match status" value="1"/>
</dbReference>
<evidence type="ECO:0000313" key="3">
    <source>
        <dbReference type="Proteomes" id="UP000252519"/>
    </source>
</evidence>
<dbReference type="SUPFAM" id="SSF48371">
    <property type="entry name" value="ARM repeat"/>
    <property type="match status" value="1"/>
</dbReference>
<feature type="compositionally biased region" description="Basic and acidic residues" evidence="1">
    <location>
        <begin position="291"/>
        <end position="368"/>
    </location>
</feature>
<feature type="region of interest" description="Disordered" evidence="1">
    <location>
        <begin position="1"/>
        <end position="256"/>
    </location>
</feature>
<name>A0A368H0Y6_ANCCA</name>
<sequence>MSHFKGETSADRYSTEQQNMHCLLLQAPDCGSHSNTESDRDANNDDVSSKPAEAEGIIGSSDEEPPAGEDLSEEVYEVEKILDHDETPDGLFYLNYSRSTGRDSVRRMTPGNPPKTWLLLQRLSMNMKREGSRSRKKRGKKSASKTPKSKSKQKGHEKESKKSSSSKEQHEKSTPASNSKKRGRAPKSSVSDKSESEPEIPSDDEDDEYVDKQKSTKKSTPTAKYSGTVTKAALKSYSPTTTKASRNSSLSAQMPPVETISAAKKVSSGEFQALQMRQSWLYDSDSDDDSGTEKENEKKMEQNKKSEAEMESLAKAEEEKHKKQVEEAKKLEEVHRPNDRKRKGDESSAEKKKKAKSETISDNHHEIPKTLLQGMSSSTSSDQVENGSSAVASTSNVRLQDQSEIFAIAKDRDGRIRVLIGVDGVKKVVSLRDAHDANSWGLNRKMSDEQVPGHYWSNLLAITTKASAESETPNVTPRPMSAENRKWLEMVMKDLVKESDPSRQMDAILTSLHSYASSPADLNENDIGKIEELTDHLEDILGYAEITNRFVNKGGLLVVEAFLCQRNHLSLQCRYAEFVLSLTENNPQTQSLFAKEGLLTKLMKLLEDDTYSEEFFGKVLGAISGSVRSHIESFDIFCANDGVNLLSGIVRKAKSGKLAGKAARVLTSIAYTLEDSPTHVKLLTADILSDFLYVLQNFATQCTSELDYIGEYILDFVDIKAIPKETANEMAAALEYCKADIPVSENLVKKLHAVT</sequence>
<dbReference type="PANTHER" id="PTHR19316:SF18">
    <property type="entry name" value="HSP70-BINDING PROTEIN 1"/>
    <property type="match status" value="1"/>
</dbReference>
<gene>
    <name evidence="2" type="ORF">ANCCAN_05034</name>
</gene>
<accession>A0A368H0Y6</accession>
<evidence type="ECO:0000256" key="1">
    <source>
        <dbReference type="SAM" id="MobiDB-lite"/>
    </source>
</evidence>
<reference evidence="2 3" key="1">
    <citation type="submission" date="2014-10" db="EMBL/GenBank/DDBJ databases">
        <title>Draft genome of the hookworm Ancylostoma caninum.</title>
        <authorList>
            <person name="Mitreva M."/>
        </authorList>
    </citation>
    <scope>NUCLEOTIDE SEQUENCE [LARGE SCALE GENOMIC DNA]</scope>
    <source>
        <strain evidence="2 3">Baltimore</strain>
    </source>
</reference>
<dbReference type="STRING" id="29170.A0A368H0Y6"/>
<feature type="compositionally biased region" description="Basic and acidic residues" evidence="1">
    <location>
        <begin position="1"/>
        <end position="14"/>
    </location>
</feature>
<feature type="compositionally biased region" description="Acidic residues" evidence="1">
    <location>
        <begin position="61"/>
        <end position="76"/>
    </location>
</feature>
<feature type="compositionally biased region" description="Acidic residues" evidence="1">
    <location>
        <begin position="197"/>
        <end position="209"/>
    </location>
</feature>
<dbReference type="PANTHER" id="PTHR19316">
    <property type="entry name" value="PROTEIN FOLDING REGULATOR"/>
    <property type="match status" value="1"/>
</dbReference>
<feature type="compositionally biased region" description="Polar residues" evidence="1">
    <location>
        <begin position="218"/>
        <end position="229"/>
    </location>
</feature>
<dbReference type="Proteomes" id="UP000252519">
    <property type="component" value="Unassembled WGS sequence"/>
</dbReference>